<proteinExistence type="predicted"/>
<dbReference type="Gene3D" id="2.60.40.1740">
    <property type="entry name" value="hypothetical protein (bacova_03559)"/>
    <property type="match status" value="2"/>
</dbReference>
<dbReference type="InterPro" id="IPR000421">
    <property type="entry name" value="FA58C"/>
</dbReference>
<organism evidence="3 4">
    <name type="scientific">Bacteroides faecalis</name>
    <dbReference type="NCBI Taxonomy" id="2447885"/>
    <lineage>
        <taxon>Bacteria</taxon>
        <taxon>Pseudomonadati</taxon>
        <taxon>Bacteroidota</taxon>
        <taxon>Bacteroidia</taxon>
        <taxon>Bacteroidales</taxon>
        <taxon>Bacteroidaceae</taxon>
        <taxon>Bacteroides</taxon>
    </lineage>
</organism>
<dbReference type="EMBL" id="BHWB01000003">
    <property type="protein sequence ID" value="GCB34584.1"/>
    <property type="molecule type" value="Genomic_DNA"/>
</dbReference>
<evidence type="ECO:0000256" key="1">
    <source>
        <dbReference type="SAM" id="SignalP"/>
    </source>
</evidence>
<evidence type="ECO:0000313" key="4">
    <source>
        <dbReference type="Proteomes" id="UP000288079"/>
    </source>
</evidence>
<evidence type="ECO:0000313" key="3">
    <source>
        <dbReference type="EMBL" id="GCB34584.1"/>
    </source>
</evidence>
<comment type="caution">
    <text evidence="3">The sequence shown here is derived from an EMBL/GenBank/DDBJ whole genome shotgun (WGS) entry which is preliminary data.</text>
</comment>
<accession>A0A401LSU7</accession>
<dbReference type="InterPro" id="IPR013728">
    <property type="entry name" value="BT_3987-like_N"/>
</dbReference>
<feature type="signal peptide" evidence="1">
    <location>
        <begin position="1"/>
        <end position="28"/>
    </location>
</feature>
<feature type="domain" description="F5/8 type C" evidence="2">
    <location>
        <begin position="302"/>
        <end position="466"/>
    </location>
</feature>
<gene>
    <name evidence="3" type="ORF">KGMB02408_15290</name>
</gene>
<dbReference type="SUPFAM" id="SSF49785">
    <property type="entry name" value="Galactose-binding domain-like"/>
    <property type="match status" value="1"/>
</dbReference>
<dbReference type="Proteomes" id="UP000288079">
    <property type="component" value="Unassembled WGS sequence"/>
</dbReference>
<dbReference type="AlphaFoldDB" id="A0A401LSU7"/>
<dbReference type="Pfam" id="PF00754">
    <property type="entry name" value="F5_F8_type_C"/>
    <property type="match status" value="1"/>
</dbReference>
<dbReference type="PROSITE" id="PS50022">
    <property type="entry name" value="FA58C_3"/>
    <property type="match status" value="1"/>
</dbReference>
<dbReference type="PROSITE" id="PS51257">
    <property type="entry name" value="PROKAR_LIPOPROTEIN"/>
    <property type="match status" value="1"/>
</dbReference>
<keyword evidence="4" id="KW-1185">Reference proteome</keyword>
<sequence length="466" mass="53041">MVTLKNNMIMRKNIYWLLLATLTLFISACDNDRDNYMVDDSIGLLNPNYVNADVYTGMSDPFQLFAIKSGKGNKSAQVSISVDEAVLENYNATNGTSYILLPSNCYSITVNSLNFDDSDYRKAFEITWNQTELSSVLGLSSEYVIPLQMEVDNASIKPDETRLVTVVKPQIKQPYIAMENKGLYTGIMPTTTDLDERDIYMKVETNYFNRSELTYEIEVDQKLLTDYNTANGTNYKLLPETAYQLSQTTWTIPANMNSAYFKLLFKKKALMLDETSILFGDYVLPIRIASVSSHEIDPVASSILYMISFQPDKIDKTGWSVIDYNTSSKEDEIAYIAALDWGPEKLIDNNNATFWGSKWTTPKPLPYYFVFDMGKEHKLFKMGFENPIGADAWRGDAKAGYIEYSSDNQTWTHLVDWTTPNRTTRSISFGVNIVTARYIKFVIDEVYTPYLGGSQMNIAEFNVWGE</sequence>
<dbReference type="Pfam" id="PF08522">
    <property type="entry name" value="BT_3987-like_N"/>
    <property type="match status" value="2"/>
</dbReference>
<feature type="chain" id="PRO_5019523977" evidence="1">
    <location>
        <begin position="29"/>
        <end position="466"/>
    </location>
</feature>
<evidence type="ECO:0000259" key="2">
    <source>
        <dbReference type="PROSITE" id="PS50022"/>
    </source>
</evidence>
<keyword evidence="1" id="KW-0732">Signal</keyword>
<dbReference type="Gene3D" id="2.60.120.260">
    <property type="entry name" value="Galactose-binding domain-like"/>
    <property type="match status" value="1"/>
</dbReference>
<dbReference type="InterPro" id="IPR008979">
    <property type="entry name" value="Galactose-bd-like_sf"/>
</dbReference>
<name>A0A401LSU7_9BACE</name>
<reference evidence="3 4" key="1">
    <citation type="submission" date="2018-10" db="EMBL/GenBank/DDBJ databases">
        <title>Draft Genome Sequence of Bacteroides sp. KCTC 15687.</title>
        <authorList>
            <person name="Yu S.Y."/>
            <person name="Kim J.S."/>
            <person name="Oh B.S."/>
            <person name="Park S.H."/>
            <person name="Kang S.W."/>
            <person name="Park J.E."/>
            <person name="Choi S.H."/>
            <person name="Han K.I."/>
            <person name="Lee K.C."/>
            <person name="Eom M.K."/>
            <person name="Suh M.K."/>
            <person name="Lee D.H."/>
            <person name="Yoon H."/>
            <person name="Kim B."/>
            <person name="Yang S.J."/>
            <person name="Lee J.S."/>
            <person name="Lee J.H."/>
        </authorList>
    </citation>
    <scope>NUCLEOTIDE SEQUENCE [LARGE SCALE GENOMIC DNA]</scope>
    <source>
        <strain evidence="3 4">KCTC 15687</strain>
    </source>
</reference>
<protein>
    <submittedName>
        <fullName evidence="3">Carbohydrate-binding protein</fullName>
    </submittedName>
</protein>